<protein>
    <submittedName>
        <fullName evidence="1">Uncharacterized protein</fullName>
    </submittedName>
</protein>
<reference evidence="2" key="1">
    <citation type="journal article" date="2017" name="BMC Genomics">
        <title>Gapless genome assembly of Colletotrichum higginsianum reveals chromosome structure and association of transposable elements with secondary metabolite gene clusters.</title>
        <authorList>
            <person name="Dallery J.-F."/>
            <person name="Lapalu N."/>
            <person name="Zampounis A."/>
            <person name="Pigne S."/>
            <person name="Luyten I."/>
            <person name="Amselem J."/>
            <person name="Wittenberg A.H.J."/>
            <person name="Zhou S."/>
            <person name="de Queiroz M.V."/>
            <person name="Robin G.P."/>
            <person name="Auger A."/>
            <person name="Hainaut M."/>
            <person name="Henrissat B."/>
            <person name="Kim K.-T."/>
            <person name="Lee Y.-H."/>
            <person name="Lespinet O."/>
            <person name="Schwartz D.C."/>
            <person name="Thon M.R."/>
            <person name="O'Connell R.J."/>
        </authorList>
    </citation>
    <scope>NUCLEOTIDE SEQUENCE [LARGE SCALE GENOMIC DNA]</scope>
    <source>
        <strain evidence="2">IMI 349063</strain>
    </source>
</reference>
<sequence>MSSAGEARFYIVYSPKDITERNPSLTSSQKTFGKNLACLRTLNDITVLNSTAAPGEGFENREPFVTEISDGSKTFHPVASLPATYPLLSHITASVGIFDDFLAVSERMTELHDFDWAHVDEGKRAGVTIFRCRDEKCRRQPHLFMTKEPTLFIEAQEKPYVTLGEAVCAIDEWLLVLQKEILIAETGLWGWR</sequence>
<keyword evidence="2" id="KW-1185">Reference proteome</keyword>
<dbReference type="VEuPathDB" id="FungiDB:CH63R_09651"/>
<comment type="caution">
    <text evidence="1">The sequence shown here is derived from an EMBL/GenBank/DDBJ whole genome shotgun (WGS) entry which is preliminary data.</text>
</comment>
<dbReference type="Proteomes" id="UP000092177">
    <property type="component" value="Chromosome 6"/>
</dbReference>
<dbReference type="EMBL" id="LTAN01000006">
    <property type="protein sequence ID" value="OBR08130.1"/>
    <property type="molecule type" value="Genomic_DNA"/>
</dbReference>
<organism evidence="1 2">
    <name type="scientific">Colletotrichum higginsianum (strain IMI 349063)</name>
    <name type="common">Crucifer anthracnose fungus</name>
    <dbReference type="NCBI Taxonomy" id="759273"/>
    <lineage>
        <taxon>Eukaryota</taxon>
        <taxon>Fungi</taxon>
        <taxon>Dikarya</taxon>
        <taxon>Ascomycota</taxon>
        <taxon>Pezizomycotina</taxon>
        <taxon>Sordariomycetes</taxon>
        <taxon>Hypocreomycetidae</taxon>
        <taxon>Glomerellales</taxon>
        <taxon>Glomerellaceae</taxon>
        <taxon>Colletotrichum</taxon>
        <taxon>Colletotrichum destructivum species complex</taxon>
    </lineage>
</organism>
<dbReference type="OrthoDB" id="4837321at2759"/>
<dbReference type="GeneID" id="28868732"/>
<accession>A0A1B7Y828</accession>
<name>A0A1B7Y828_COLHI</name>
<proteinExistence type="predicted"/>
<dbReference type="AlphaFoldDB" id="A0A1B7Y828"/>
<gene>
    <name evidence="1" type="ORF">CH63R_09651</name>
</gene>
<dbReference type="KEGG" id="chig:CH63R_09651"/>
<evidence type="ECO:0000313" key="2">
    <source>
        <dbReference type="Proteomes" id="UP000092177"/>
    </source>
</evidence>
<evidence type="ECO:0000313" key="1">
    <source>
        <dbReference type="EMBL" id="OBR08130.1"/>
    </source>
</evidence>
<dbReference type="RefSeq" id="XP_018156648.1">
    <property type="nucleotide sequence ID" value="XM_018304625.1"/>
</dbReference>